<dbReference type="Proteomes" id="UP000730618">
    <property type="component" value="Unassembled WGS sequence"/>
</dbReference>
<accession>A0ABM8VJC3</accession>
<dbReference type="RefSeq" id="WP_218099788.1">
    <property type="nucleotide sequence ID" value="NZ_CAJVCE010000009.1"/>
</dbReference>
<keyword evidence="2" id="KW-1185">Reference proteome</keyword>
<sequence>MLTSSQIKRKLKELPPHEVIELLHETVKTNKEARVFISVKLQGEPALLELLEKCKEQIRKQFYPDRGLPKLRTDKVKEALSSMEMAGQGTDWPFELMVYFCEVAVRYIHETGDIFEDMGDLLTDTYEAVIQALNMAKTPELYEKYRDRMKAIVETTGCECWGICDSLEGSYSMLKWAENDMTHVKVPKAPNVIDFAATSEWLKMPDNIRRMYIENVWCGQCSSVTVIEEFSVQLDKYGIVLRGKCSKCSHKVARVIEK</sequence>
<evidence type="ECO:0008006" key="3">
    <source>
        <dbReference type="Google" id="ProtNLM"/>
    </source>
</evidence>
<evidence type="ECO:0000313" key="2">
    <source>
        <dbReference type="Proteomes" id="UP000730618"/>
    </source>
</evidence>
<evidence type="ECO:0000313" key="1">
    <source>
        <dbReference type="EMBL" id="CAG7645291.1"/>
    </source>
</evidence>
<organism evidence="1 2">
    <name type="scientific">Paenibacillus allorhizosphaerae</name>
    <dbReference type="NCBI Taxonomy" id="2849866"/>
    <lineage>
        <taxon>Bacteria</taxon>
        <taxon>Bacillati</taxon>
        <taxon>Bacillota</taxon>
        <taxon>Bacilli</taxon>
        <taxon>Bacillales</taxon>
        <taxon>Paenibacillaceae</taxon>
        <taxon>Paenibacillus</taxon>
    </lineage>
</organism>
<dbReference type="EMBL" id="CAJVCE010000009">
    <property type="protein sequence ID" value="CAG7645291.1"/>
    <property type="molecule type" value="Genomic_DNA"/>
</dbReference>
<protein>
    <recommendedName>
        <fullName evidence="3">Phage protein</fullName>
    </recommendedName>
</protein>
<name>A0ABM8VJC3_9BACL</name>
<comment type="caution">
    <text evidence="1">The sequence shown here is derived from an EMBL/GenBank/DDBJ whole genome shotgun (WGS) entry which is preliminary data.</text>
</comment>
<gene>
    <name evidence="1" type="ORF">PAECIP111802_03480</name>
</gene>
<reference evidence="1 2" key="1">
    <citation type="submission" date="2021-06" db="EMBL/GenBank/DDBJ databases">
        <authorList>
            <person name="Criscuolo A."/>
        </authorList>
    </citation>
    <scope>NUCLEOTIDE SEQUENCE [LARGE SCALE GENOMIC DNA]</scope>
    <source>
        <strain evidence="2">CIP 111802</strain>
    </source>
</reference>
<proteinExistence type="predicted"/>